<gene>
    <name evidence="5" type="ORF">ACFOHL_05300</name>
</gene>
<dbReference type="Gene3D" id="3.40.50.1100">
    <property type="match status" value="2"/>
</dbReference>
<comment type="cofactor">
    <cofactor evidence="1">
        <name>pyridoxal 5'-phosphate</name>
        <dbReference type="ChEBI" id="CHEBI:597326"/>
    </cofactor>
</comment>
<comment type="similarity">
    <text evidence="2">Belongs to the ACC deaminase/D-cysteine desulfhydrase family.</text>
</comment>
<protein>
    <submittedName>
        <fullName evidence="5">1-aminocyclopropane-1-carboxylate deaminase/D-cysteine desulfhydrase</fullName>
    </submittedName>
</protein>
<dbReference type="SUPFAM" id="SSF53686">
    <property type="entry name" value="Tryptophan synthase beta subunit-like PLP-dependent enzymes"/>
    <property type="match status" value="1"/>
</dbReference>
<dbReference type="InterPro" id="IPR001926">
    <property type="entry name" value="TrpB-like_PALP"/>
</dbReference>
<dbReference type="PANTHER" id="PTHR43780:SF2">
    <property type="entry name" value="1-AMINOCYCLOPROPANE-1-CARBOXYLATE DEAMINASE-RELATED"/>
    <property type="match status" value="1"/>
</dbReference>
<evidence type="ECO:0000259" key="4">
    <source>
        <dbReference type="Pfam" id="PF00291"/>
    </source>
</evidence>
<feature type="domain" description="Tryptophan synthase beta chain-like PALP" evidence="4">
    <location>
        <begin position="47"/>
        <end position="319"/>
    </location>
</feature>
<dbReference type="EMBL" id="JBHRSW010000006">
    <property type="protein sequence ID" value="MFC3121025.1"/>
    <property type="molecule type" value="Genomic_DNA"/>
</dbReference>
<accession>A0ABV7FPG7</accession>
<name>A0ABV7FPG7_9ALTE</name>
<organism evidence="5 6">
    <name type="scientific">Agaribacter flavus</name>
    <dbReference type="NCBI Taxonomy" id="1902781"/>
    <lineage>
        <taxon>Bacteria</taxon>
        <taxon>Pseudomonadati</taxon>
        <taxon>Pseudomonadota</taxon>
        <taxon>Gammaproteobacteria</taxon>
        <taxon>Alteromonadales</taxon>
        <taxon>Alteromonadaceae</taxon>
        <taxon>Agaribacter</taxon>
    </lineage>
</organism>
<keyword evidence="6" id="KW-1185">Reference proteome</keyword>
<dbReference type="InterPro" id="IPR027278">
    <property type="entry name" value="ACCD_DCysDesulf"/>
</dbReference>
<reference evidence="6" key="1">
    <citation type="journal article" date="2019" name="Int. J. Syst. Evol. Microbiol.">
        <title>The Global Catalogue of Microorganisms (GCM) 10K type strain sequencing project: providing services to taxonomists for standard genome sequencing and annotation.</title>
        <authorList>
            <consortium name="The Broad Institute Genomics Platform"/>
            <consortium name="The Broad Institute Genome Sequencing Center for Infectious Disease"/>
            <person name="Wu L."/>
            <person name="Ma J."/>
        </authorList>
    </citation>
    <scope>NUCLEOTIDE SEQUENCE [LARGE SCALE GENOMIC DNA]</scope>
    <source>
        <strain evidence="6">KCTC 52473</strain>
    </source>
</reference>
<evidence type="ECO:0000313" key="6">
    <source>
        <dbReference type="Proteomes" id="UP001595478"/>
    </source>
</evidence>
<proteinExistence type="inferred from homology"/>
<dbReference type="InterPro" id="IPR036052">
    <property type="entry name" value="TrpB-like_PALP_sf"/>
</dbReference>
<keyword evidence="3" id="KW-0663">Pyridoxal phosphate</keyword>
<dbReference type="PIRSF" id="PIRSF006278">
    <property type="entry name" value="ACCD_DCysDesulf"/>
    <property type="match status" value="1"/>
</dbReference>
<dbReference type="RefSeq" id="WP_376919162.1">
    <property type="nucleotide sequence ID" value="NZ_JBHRSW010000006.1"/>
</dbReference>
<sequence>MSIKVLKKTALASDIEKSLALQLPSPVQHVNWPFFIQTTKPKANNGNEAQTRSIVVKRDDLIHPIISGNKWRKLSPIVLLAIKNNWRHLASFGGAYSNHLHALGYVCKELGIKCTAIIRGDYSQHPSPTIMDLIAWGTDIVYVTKREYQFRQEPDYQQQMTKRLKADMLIPEGGTTTKYLQGVTSIIDELNAQSNIEQLVLPIGSGGTMAGLIQAQSTTKPLNIHGISVLKGEGYHPKIIQHLLSSRSPKNTWQIHEQFHHGGYAKTSEPLLQFSQHFSKHTSIALDKVYNAKSFYALNQLLIEQAFEEAEKICILHTGGTQGNRKI</sequence>
<evidence type="ECO:0000256" key="1">
    <source>
        <dbReference type="ARBA" id="ARBA00001933"/>
    </source>
</evidence>
<dbReference type="Proteomes" id="UP001595478">
    <property type="component" value="Unassembled WGS sequence"/>
</dbReference>
<evidence type="ECO:0000256" key="2">
    <source>
        <dbReference type="ARBA" id="ARBA00008639"/>
    </source>
</evidence>
<evidence type="ECO:0000256" key="3">
    <source>
        <dbReference type="ARBA" id="ARBA00022898"/>
    </source>
</evidence>
<dbReference type="PANTHER" id="PTHR43780">
    <property type="entry name" value="1-AMINOCYCLOPROPANE-1-CARBOXYLATE DEAMINASE-RELATED"/>
    <property type="match status" value="1"/>
</dbReference>
<dbReference type="Pfam" id="PF00291">
    <property type="entry name" value="PALP"/>
    <property type="match status" value="1"/>
</dbReference>
<comment type="caution">
    <text evidence="5">The sequence shown here is derived from an EMBL/GenBank/DDBJ whole genome shotgun (WGS) entry which is preliminary data.</text>
</comment>
<evidence type="ECO:0000313" key="5">
    <source>
        <dbReference type="EMBL" id="MFC3121025.1"/>
    </source>
</evidence>